<dbReference type="RefSeq" id="WP_106215637.1">
    <property type="nucleotide sequence ID" value="NZ_PVZF01000027.1"/>
</dbReference>
<dbReference type="InterPro" id="IPR013429">
    <property type="entry name" value="Regulatory_FmdB_Zinc_ribbon"/>
</dbReference>
<reference evidence="3 4" key="1">
    <citation type="submission" date="2018-03" db="EMBL/GenBank/DDBJ databases">
        <title>Genomic Encyclopedia of Archaeal and Bacterial Type Strains, Phase II (KMG-II): from individual species to whole genera.</title>
        <authorList>
            <person name="Goeker M."/>
        </authorList>
    </citation>
    <scope>NUCLEOTIDE SEQUENCE [LARGE SCALE GENOMIC DNA]</scope>
    <source>
        <strain evidence="3 4">DSM 19711</strain>
    </source>
</reference>
<feature type="compositionally biased region" description="Polar residues" evidence="1">
    <location>
        <begin position="51"/>
        <end position="67"/>
    </location>
</feature>
<protein>
    <submittedName>
        <fullName evidence="3">Putative FmdB family regulatory protein</fullName>
    </submittedName>
</protein>
<evidence type="ECO:0000313" key="3">
    <source>
        <dbReference type="EMBL" id="PRY07810.1"/>
    </source>
</evidence>
<name>A0A2T0QSC7_9ACTN</name>
<dbReference type="EMBL" id="PVZF01000027">
    <property type="protein sequence ID" value="PRY07810.1"/>
    <property type="molecule type" value="Genomic_DNA"/>
</dbReference>
<evidence type="ECO:0000259" key="2">
    <source>
        <dbReference type="SMART" id="SM00834"/>
    </source>
</evidence>
<gene>
    <name evidence="3" type="ORF">CLV37_12715</name>
</gene>
<accession>A0A2T0QSC7</accession>
<dbReference type="NCBIfam" id="TIGR02605">
    <property type="entry name" value="CxxC_CxxC_SSSS"/>
    <property type="match status" value="1"/>
</dbReference>
<evidence type="ECO:0000313" key="4">
    <source>
        <dbReference type="Proteomes" id="UP000238083"/>
    </source>
</evidence>
<dbReference type="OrthoDB" id="9792898at2"/>
<dbReference type="SMART" id="SM00834">
    <property type="entry name" value="CxxC_CXXC_SSSS"/>
    <property type="match status" value="1"/>
</dbReference>
<feature type="domain" description="Putative regulatory protein FmdB zinc ribbon" evidence="2">
    <location>
        <begin position="1"/>
        <end position="40"/>
    </location>
</feature>
<feature type="compositionally biased region" description="Polar residues" evidence="1">
    <location>
        <begin position="123"/>
        <end position="138"/>
    </location>
</feature>
<comment type="caution">
    <text evidence="3">The sequence shown here is derived from an EMBL/GenBank/DDBJ whole genome shotgun (WGS) entry which is preliminary data.</text>
</comment>
<keyword evidence="4" id="KW-1185">Reference proteome</keyword>
<dbReference type="Proteomes" id="UP000238083">
    <property type="component" value="Unassembled WGS sequence"/>
</dbReference>
<dbReference type="AlphaFoldDB" id="A0A2T0QSC7"/>
<feature type="region of interest" description="Disordered" evidence="1">
    <location>
        <begin position="42"/>
        <end position="73"/>
    </location>
</feature>
<feature type="region of interest" description="Disordered" evidence="1">
    <location>
        <begin position="118"/>
        <end position="150"/>
    </location>
</feature>
<organism evidence="3 4">
    <name type="scientific">Kineococcus rhizosphaerae</name>
    <dbReference type="NCBI Taxonomy" id="559628"/>
    <lineage>
        <taxon>Bacteria</taxon>
        <taxon>Bacillati</taxon>
        <taxon>Actinomycetota</taxon>
        <taxon>Actinomycetes</taxon>
        <taxon>Kineosporiales</taxon>
        <taxon>Kineosporiaceae</taxon>
        <taxon>Kineococcus</taxon>
    </lineage>
</organism>
<evidence type="ECO:0000256" key="1">
    <source>
        <dbReference type="SAM" id="MobiDB-lite"/>
    </source>
</evidence>
<sequence>MPIFDVKCPSGHVTEVLLRSAEEPARACPACGESTHRLPSAGTLLGKASLPPSSAQAPTTWRGTHNGNPDVVNGWRRALSDRRKIEERYPELAPPKQTILAHEGQFHDAPLTVENLAQHAASLPTTAQSTGSTVTAPVSSKDPGTKPATV</sequence>
<proteinExistence type="predicted"/>